<dbReference type="SUPFAM" id="SSF56784">
    <property type="entry name" value="HAD-like"/>
    <property type="match status" value="1"/>
</dbReference>
<dbReference type="Gene3D" id="3.40.50.1000">
    <property type="entry name" value="HAD superfamily/HAD-like"/>
    <property type="match status" value="1"/>
</dbReference>
<dbReference type="PANTHER" id="PTHR43434">
    <property type="entry name" value="PHOSPHOGLYCOLATE PHOSPHATASE"/>
    <property type="match status" value="1"/>
</dbReference>
<dbReference type="InterPro" id="IPR041492">
    <property type="entry name" value="HAD_2"/>
</dbReference>
<evidence type="ECO:0000313" key="2">
    <source>
        <dbReference type="Proteomes" id="UP000277858"/>
    </source>
</evidence>
<dbReference type="GO" id="GO:0008253">
    <property type="term" value="F:5'-nucleotidase activity"/>
    <property type="evidence" value="ECO:0007669"/>
    <property type="project" value="UniProtKB-EC"/>
</dbReference>
<dbReference type="InterPro" id="IPR050155">
    <property type="entry name" value="HAD-like_hydrolase_sf"/>
</dbReference>
<dbReference type="GO" id="GO:0005829">
    <property type="term" value="C:cytosol"/>
    <property type="evidence" value="ECO:0007669"/>
    <property type="project" value="TreeGrafter"/>
</dbReference>
<dbReference type="InterPro" id="IPR023214">
    <property type="entry name" value="HAD_sf"/>
</dbReference>
<dbReference type="PANTHER" id="PTHR43434:SF20">
    <property type="entry name" value="5'-NUCLEOTIDASE"/>
    <property type="match status" value="1"/>
</dbReference>
<gene>
    <name evidence="1" type="ORF">NCTC13652_02743</name>
</gene>
<dbReference type="Pfam" id="PF13419">
    <property type="entry name" value="HAD_2"/>
    <property type="match status" value="1"/>
</dbReference>
<evidence type="ECO:0000313" key="1">
    <source>
        <dbReference type="EMBL" id="VEI04511.1"/>
    </source>
</evidence>
<dbReference type="InterPro" id="IPR023198">
    <property type="entry name" value="PGP-like_dom2"/>
</dbReference>
<dbReference type="SFLD" id="SFLDG01129">
    <property type="entry name" value="C1.5:_HAD__Beta-PGM__Phosphata"/>
    <property type="match status" value="1"/>
</dbReference>
<dbReference type="EMBL" id="LR134473">
    <property type="protein sequence ID" value="VEI04511.1"/>
    <property type="molecule type" value="Genomic_DNA"/>
</dbReference>
<dbReference type="SFLD" id="SFLDS00003">
    <property type="entry name" value="Haloacid_Dehalogenase"/>
    <property type="match status" value="1"/>
</dbReference>
<dbReference type="AlphaFoldDB" id="A0A3S4YRD3"/>
<protein>
    <submittedName>
        <fullName evidence="1">5'-nucleotidase</fullName>
        <ecNumber evidence="1">3.1.3.5</ecNumber>
    </submittedName>
</protein>
<dbReference type="Proteomes" id="UP000277858">
    <property type="component" value="Chromosome"/>
</dbReference>
<dbReference type="Gene3D" id="1.10.150.240">
    <property type="entry name" value="Putative phosphatase, domain 2"/>
    <property type="match status" value="1"/>
</dbReference>
<dbReference type="EC" id="3.1.3.5" evidence="1"/>
<dbReference type="GO" id="GO:0004713">
    <property type="term" value="F:protein tyrosine kinase activity"/>
    <property type="evidence" value="ECO:0007669"/>
    <property type="project" value="TreeGrafter"/>
</dbReference>
<dbReference type="RefSeq" id="WP_028703804.1">
    <property type="nucleotide sequence ID" value="NZ_JAKDOF010000038.1"/>
</dbReference>
<dbReference type="STRING" id="1122997.GCA_000425285_02532"/>
<dbReference type="InterPro" id="IPR036412">
    <property type="entry name" value="HAD-like_sf"/>
</dbReference>
<reference evidence="1 2" key="1">
    <citation type="submission" date="2018-12" db="EMBL/GenBank/DDBJ databases">
        <authorList>
            <consortium name="Pathogen Informatics"/>
        </authorList>
    </citation>
    <scope>NUCLEOTIDE SEQUENCE [LARGE SCALE GENOMIC DNA]</scope>
    <source>
        <strain evidence="1 2">NCTC13652</strain>
    </source>
</reference>
<organism evidence="1 2">
    <name type="scientific">Acidipropionibacterium jensenii</name>
    <dbReference type="NCBI Taxonomy" id="1749"/>
    <lineage>
        <taxon>Bacteria</taxon>
        <taxon>Bacillati</taxon>
        <taxon>Actinomycetota</taxon>
        <taxon>Actinomycetes</taxon>
        <taxon>Propionibacteriales</taxon>
        <taxon>Propionibacteriaceae</taxon>
        <taxon>Acidipropionibacterium</taxon>
    </lineage>
</organism>
<sequence>MTLADNPPAHATRPRWSTVLFDMDGTIVDSMECIAGALRLMAADLGIGEPDLSDVTTFMGPPMRDTLEWVTGFTREDDIARASTLYRDHHDELEYLVTTYPGMVELITDLHDAGIPVGVATSKRLRIARRWLVDYHLGDDVDAVAGASEGHAGADKAGIIADSLAQLRDQGHDVSRPVMVGDRRHDIDGAGAHDIPTIFVEWGYGTDAEAGAAALRVHDVTELRTLLLG</sequence>
<keyword evidence="2" id="KW-1185">Reference proteome</keyword>
<proteinExistence type="predicted"/>
<keyword evidence="1" id="KW-0378">Hydrolase</keyword>
<accession>A0A3S4YRD3</accession>
<name>A0A3S4YRD3_9ACTN</name>